<dbReference type="Pfam" id="PF13581">
    <property type="entry name" value="HATPase_c_2"/>
    <property type="match status" value="1"/>
</dbReference>
<protein>
    <submittedName>
        <fullName evidence="4">Anti-sigma regulatory factor (Ser/Thr protein kinase)</fullName>
    </submittedName>
</protein>
<feature type="domain" description="Histidine kinase/HSP90-like ATPase" evidence="3">
    <location>
        <begin position="61"/>
        <end position="169"/>
    </location>
</feature>
<dbReference type="CDD" id="cd16936">
    <property type="entry name" value="HATPase_RsbW-like"/>
    <property type="match status" value="1"/>
</dbReference>
<dbReference type="Gene3D" id="3.30.565.10">
    <property type="entry name" value="Histidine kinase-like ATPase, C-terminal domain"/>
    <property type="match status" value="1"/>
</dbReference>
<keyword evidence="1" id="KW-0723">Serine/threonine-protein kinase</keyword>
<keyword evidence="5" id="KW-1185">Reference proteome</keyword>
<dbReference type="PANTHER" id="PTHR35526:SF3">
    <property type="entry name" value="ANTI-SIGMA-F FACTOR RSBW"/>
    <property type="match status" value="1"/>
</dbReference>
<gene>
    <name evidence="4" type="ORF">FHX37_0787</name>
</gene>
<evidence type="ECO:0000313" key="5">
    <source>
        <dbReference type="Proteomes" id="UP000317422"/>
    </source>
</evidence>
<dbReference type="InterPro" id="IPR036890">
    <property type="entry name" value="HATPase_C_sf"/>
</dbReference>
<evidence type="ECO:0000256" key="2">
    <source>
        <dbReference type="SAM" id="MobiDB-lite"/>
    </source>
</evidence>
<evidence type="ECO:0000313" key="4">
    <source>
        <dbReference type="EMBL" id="TQN30899.1"/>
    </source>
</evidence>
<accession>A0A543NGC4</accession>
<dbReference type="RefSeq" id="WP_141922175.1">
    <property type="nucleotide sequence ID" value="NZ_VFQC01000001.1"/>
</dbReference>
<dbReference type="PANTHER" id="PTHR35526">
    <property type="entry name" value="ANTI-SIGMA-F FACTOR RSBW-RELATED"/>
    <property type="match status" value="1"/>
</dbReference>
<dbReference type="InterPro" id="IPR050267">
    <property type="entry name" value="Anti-sigma-factor_SerPK"/>
</dbReference>
<evidence type="ECO:0000256" key="1">
    <source>
        <dbReference type="ARBA" id="ARBA00022527"/>
    </source>
</evidence>
<dbReference type="EMBL" id="VFQC01000001">
    <property type="protein sequence ID" value="TQN30899.1"/>
    <property type="molecule type" value="Genomic_DNA"/>
</dbReference>
<dbReference type="AlphaFoldDB" id="A0A543NGC4"/>
<feature type="region of interest" description="Disordered" evidence="2">
    <location>
        <begin position="1"/>
        <end position="57"/>
    </location>
</feature>
<evidence type="ECO:0000259" key="3">
    <source>
        <dbReference type="Pfam" id="PF13581"/>
    </source>
</evidence>
<sequence>MFHSSAAHSQDREHTWTTAPAPEDHAYHPDQSSADAGGGHPTLPGGAPGPPERRRFPGMASQIKHARRFVERVLSDSPQCQTATLLISELATNAITHSDSGAAGGKFEVTVYQAPNWSRVEVRDLGSLDQPRAQHHDPYDVSENGRGLDLVEALAATWGVQKRHDGMGRLVWFELVWEDEAALPGEL</sequence>
<dbReference type="SUPFAM" id="SSF55874">
    <property type="entry name" value="ATPase domain of HSP90 chaperone/DNA topoisomerase II/histidine kinase"/>
    <property type="match status" value="1"/>
</dbReference>
<dbReference type="InterPro" id="IPR003594">
    <property type="entry name" value="HATPase_dom"/>
</dbReference>
<keyword evidence="1" id="KW-0418">Kinase</keyword>
<comment type="caution">
    <text evidence="4">The sequence shown here is derived from an EMBL/GenBank/DDBJ whole genome shotgun (WGS) entry which is preliminary data.</text>
</comment>
<reference evidence="4 5" key="1">
    <citation type="submission" date="2019-06" db="EMBL/GenBank/DDBJ databases">
        <title>Sequencing the genomes of 1000 actinobacteria strains.</title>
        <authorList>
            <person name="Klenk H.-P."/>
        </authorList>
    </citation>
    <scope>NUCLEOTIDE SEQUENCE [LARGE SCALE GENOMIC DNA]</scope>
    <source>
        <strain evidence="4 5">DSM 45015</strain>
    </source>
</reference>
<dbReference type="Proteomes" id="UP000317422">
    <property type="component" value="Unassembled WGS sequence"/>
</dbReference>
<organism evidence="4 5">
    <name type="scientific">Haloactinospora alba</name>
    <dbReference type="NCBI Taxonomy" id="405555"/>
    <lineage>
        <taxon>Bacteria</taxon>
        <taxon>Bacillati</taxon>
        <taxon>Actinomycetota</taxon>
        <taxon>Actinomycetes</taxon>
        <taxon>Streptosporangiales</taxon>
        <taxon>Nocardiopsidaceae</taxon>
        <taxon>Haloactinospora</taxon>
    </lineage>
</organism>
<keyword evidence="1" id="KW-0808">Transferase</keyword>
<name>A0A543NGC4_9ACTN</name>
<dbReference type="OrthoDB" id="4284922at2"/>
<proteinExistence type="predicted"/>
<dbReference type="GO" id="GO:0004674">
    <property type="term" value="F:protein serine/threonine kinase activity"/>
    <property type="evidence" value="ECO:0007669"/>
    <property type="project" value="UniProtKB-KW"/>
</dbReference>